<dbReference type="EMBL" id="CP017558">
    <property type="protein sequence ID" value="AOW07107.1"/>
    <property type="molecule type" value="Genomic_DNA"/>
</dbReference>
<proteinExistence type="predicted"/>
<dbReference type="RefSeq" id="XP_068139483.1">
    <property type="nucleotide sequence ID" value="XM_068283382.1"/>
</dbReference>
<sequence>MTDAFCLSLSDAAKSGDLIKRAEPVGKNNVDSRQAHVNNWSFLRQLRPAKLCSCNISRIADMTDLGHERQHETRVSHADWSRFKAHGPEQADPADRIHPLHSLSPPHRVAL</sequence>
<dbReference type="AlphaFoldDB" id="A0A1D8NN94"/>
<organism evidence="2 3">
    <name type="scientific">Yarrowia lipolytica</name>
    <name type="common">Candida lipolytica</name>
    <dbReference type="NCBI Taxonomy" id="4952"/>
    <lineage>
        <taxon>Eukaryota</taxon>
        <taxon>Fungi</taxon>
        <taxon>Dikarya</taxon>
        <taxon>Ascomycota</taxon>
        <taxon>Saccharomycotina</taxon>
        <taxon>Dipodascomycetes</taxon>
        <taxon>Dipodascales</taxon>
        <taxon>Dipodascales incertae sedis</taxon>
        <taxon>Yarrowia</taxon>
    </lineage>
</organism>
<dbReference type="Proteomes" id="UP000182444">
    <property type="component" value="Chromosome 1F"/>
</dbReference>
<reference evidence="2 3" key="1">
    <citation type="journal article" date="2016" name="PLoS ONE">
        <title>Sequence Assembly of Yarrowia lipolytica Strain W29/CLIB89 Shows Transposable Element Diversity.</title>
        <authorList>
            <person name="Magnan C."/>
            <person name="Yu J."/>
            <person name="Chang I."/>
            <person name="Jahn E."/>
            <person name="Kanomata Y."/>
            <person name="Wu J."/>
            <person name="Zeller M."/>
            <person name="Oakes M."/>
            <person name="Baldi P."/>
            <person name="Sandmeyer S."/>
        </authorList>
    </citation>
    <scope>NUCLEOTIDE SEQUENCE [LARGE SCALE GENOMIC DNA]</scope>
    <source>
        <strain evidence="3">CLIB89(W29)</strain>
    </source>
</reference>
<dbReference type="GeneID" id="94583964"/>
<gene>
    <name evidence="2" type="ORF">YALI1_F17473g</name>
</gene>
<accession>A0A1D8NN94</accession>
<dbReference type="VEuPathDB" id="FungiDB:YALI1_F17473g"/>
<evidence type="ECO:0000313" key="2">
    <source>
        <dbReference type="EMBL" id="AOW07107.1"/>
    </source>
</evidence>
<feature type="region of interest" description="Disordered" evidence="1">
    <location>
        <begin position="66"/>
        <end position="111"/>
    </location>
</feature>
<evidence type="ECO:0000256" key="1">
    <source>
        <dbReference type="SAM" id="MobiDB-lite"/>
    </source>
</evidence>
<protein>
    <submittedName>
        <fullName evidence="2">Uncharacterized protein</fullName>
    </submittedName>
</protein>
<feature type="compositionally biased region" description="Basic and acidic residues" evidence="1">
    <location>
        <begin position="66"/>
        <end position="98"/>
    </location>
</feature>
<evidence type="ECO:0000313" key="3">
    <source>
        <dbReference type="Proteomes" id="UP000182444"/>
    </source>
</evidence>
<name>A0A1D8NN94_YARLL</name>